<evidence type="ECO:0000256" key="8">
    <source>
        <dbReference type="ARBA" id="ARBA00022989"/>
    </source>
</evidence>
<feature type="transmembrane region" description="Helical" evidence="11">
    <location>
        <begin position="33"/>
        <end position="54"/>
    </location>
</feature>
<evidence type="ECO:0000256" key="11">
    <source>
        <dbReference type="SAM" id="Phobius"/>
    </source>
</evidence>
<evidence type="ECO:0000256" key="6">
    <source>
        <dbReference type="ARBA" id="ARBA00022741"/>
    </source>
</evidence>
<gene>
    <name evidence="14" type="ORF">IDM49_02435</name>
</gene>
<protein>
    <submittedName>
        <fullName evidence="14">ABC transporter ATP-binding protein</fullName>
    </submittedName>
</protein>
<evidence type="ECO:0000256" key="3">
    <source>
        <dbReference type="ARBA" id="ARBA00022475"/>
    </source>
</evidence>
<dbReference type="InterPro" id="IPR003593">
    <property type="entry name" value="AAA+_ATPase"/>
</dbReference>
<keyword evidence="5 11" id="KW-0812">Transmembrane</keyword>
<dbReference type="FunFam" id="3.40.50.300:FF:000221">
    <property type="entry name" value="Multidrug ABC transporter ATP-binding protein"/>
    <property type="match status" value="1"/>
</dbReference>
<dbReference type="CDD" id="cd18543">
    <property type="entry name" value="ABC_6TM_Rv0194_D1_like"/>
    <property type="match status" value="1"/>
</dbReference>
<dbReference type="InterPro" id="IPR027417">
    <property type="entry name" value="P-loop_NTPase"/>
</dbReference>
<keyword evidence="9 11" id="KW-0472">Membrane</keyword>
<keyword evidence="4" id="KW-0997">Cell inner membrane</keyword>
<feature type="transmembrane region" description="Helical" evidence="11">
    <location>
        <begin position="222"/>
        <end position="241"/>
    </location>
</feature>
<dbReference type="InterPro" id="IPR039421">
    <property type="entry name" value="Type_1_exporter"/>
</dbReference>
<evidence type="ECO:0000256" key="2">
    <source>
        <dbReference type="ARBA" id="ARBA00022448"/>
    </source>
</evidence>
<sequence length="566" mass="61138">MAISSTSVALSIPQVLAWVIDHLVGSDSPSRRQVLLGGAIMIALGLLQSGLMFLRRMLIIDTSTTVEMTMRMRLFDQLMRLPLSFHDAWGSGQLLTRSTSDLALIRRWVSFGSVQAITSGAALCVGIFYLSHGSGLLALIFLASVPVTLVVLWRFQKKMKALTRKSQQQSGDLATKVEESVQGIRVLKALGQGSNALDRFKTGAAELMDTEMARSRAQGSTFVATSTITAITLAISLWVGLRQVASGSLSVGELTAFFATIALLSPHVERASQLMGMWLDARVAVDRHREVMSTPAGENIVLVNGATVPAVSSGEAASLTFEHATFAYEDAAAPVLSDISLDVRPGEILALVGPTGSGKSTLLQLLPRLYELDSGSIFLDEQDIAQMDLPELRSAMSIAFEEPVLFSSSVRDNVLLGVNRERMSEAEQEQILRDALRVSSSDFAAQLPEGVDTLIGEEGLSLSGGQRQRLSLARAIAAHPRILLLDDPLSALDVRTEEAVVSMLKEHLRHTTTLLTAHRPSTVALADRVALLENGKITAIGTHQQMMRNPSYARLMMLDEQKGEVA</sequence>
<keyword evidence="8 11" id="KW-1133">Transmembrane helix</keyword>
<evidence type="ECO:0000259" key="12">
    <source>
        <dbReference type="PROSITE" id="PS50893"/>
    </source>
</evidence>
<feature type="domain" description="ABC transmembrane type-1" evidence="13">
    <location>
        <begin position="1"/>
        <end position="280"/>
    </location>
</feature>
<feature type="domain" description="ABC transporter" evidence="12">
    <location>
        <begin position="319"/>
        <end position="559"/>
    </location>
</feature>
<dbReference type="Gene3D" id="1.20.1560.10">
    <property type="entry name" value="ABC transporter type 1, transmembrane domain"/>
    <property type="match status" value="1"/>
</dbReference>
<comment type="similarity">
    <text evidence="10">Belongs to the ABC transporter superfamily. Siderophore-Fe(3+) uptake transporter (SIUT) (TC 3.A.1.21) family.</text>
</comment>
<accession>A0A7H2BER5</accession>
<dbReference type="GO" id="GO:0016887">
    <property type="term" value="F:ATP hydrolysis activity"/>
    <property type="evidence" value="ECO:0007669"/>
    <property type="project" value="InterPro"/>
</dbReference>
<dbReference type="EMBL" id="CP061539">
    <property type="protein sequence ID" value="QNV38161.1"/>
    <property type="molecule type" value="Genomic_DNA"/>
</dbReference>
<keyword evidence="3" id="KW-1003">Cell membrane</keyword>
<dbReference type="GO" id="GO:0015421">
    <property type="term" value="F:ABC-type oligopeptide transporter activity"/>
    <property type="evidence" value="ECO:0007669"/>
    <property type="project" value="TreeGrafter"/>
</dbReference>
<dbReference type="Pfam" id="PF00664">
    <property type="entry name" value="ABC_membrane"/>
    <property type="match status" value="1"/>
</dbReference>
<organism evidence="14 15">
    <name type="scientific">Rothia terrae</name>
    <dbReference type="NCBI Taxonomy" id="396015"/>
    <lineage>
        <taxon>Bacteria</taxon>
        <taxon>Bacillati</taxon>
        <taxon>Actinomycetota</taxon>
        <taxon>Actinomycetes</taxon>
        <taxon>Micrococcales</taxon>
        <taxon>Micrococcaceae</taxon>
        <taxon>Rothia</taxon>
    </lineage>
</organism>
<dbReference type="Gene3D" id="3.40.50.300">
    <property type="entry name" value="P-loop containing nucleotide triphosphate hydrolases"/>
    <property type="match status" value="1"/>
</dbReference>
<dbReference type="KEGG" id="rter:IDM49_02435"/>
<dbReference type="Proteomes" id="UP000516404">
    <property type="component" value="Chromosome"/>
</dbReference>
<dbReference type="GO" id="GO:0005524">
    <property type="term" value="F:ATP binding"/>
    <property type="evidence" value="ECO:0007669"/>
    <property type="project" value="UniProtKB-KW"/>
</dbReference>
<dbReference type="Pfam" id="PF00005">
    <property type="entry name" value="ABC_tran"/>
    <property type="match status" value="1"/>
</dbReference>
<proteinExistence type="inferred from homology"/>
<name>A0A7H2BER5_9MICC</name>
<dbReference type="PROSITE" id="PS50893">
    <property type="entry name" value="ABC_TRANSPORTER_2"/>
    <property type="match status" value="1"/>
</dbReference>
<keyword evidence="15" id="KW-1185">Reference proteome</keyword>
<evidence type="ECO:0000256" key="5">
    <source>
        <dbReference type="ARBA" id="ARBA00022692"/>
    </source>
</evidence>
<dbReference type="AlphaFoldDB" id="A0A7H2BER5"/>
<keyword evidence="2" id="KW-0813">Transport</keyword>
<dbReference type="InterPro" id="IPR003439">
    <property type="entry name" value="ABC_transporter-like_ATP-bd"/>
</dbReference>
<evidence type="ECO:0000313" key="15">
    <source>
        <dbReference type="Proteomes" id="UP000516404"/>
    </source>
</evidence>
<evidence type="ECO:0000256" key="7">
    <source>
        <dbReference type="ARBA" id="ARBA00022840"/>
    </source>
</evidence>
<evidence type="ECO:0000256" key="4">
    <source>
        <dbReference type="ARBA" id="ARBA00022519"/>
    </source>
</evidence>
<keyword evidence="7 14" id="KW-0067">ATP-binding</keyword>
<dbReference type="PROSITE" id="PS00211">
    <property type="entry name" value="ABC_TRANSPORTER_1"/>
    <property type="match status" value="1"/>
</dbReference>
<evidence type="ECO:0000256" key="9">
    <source>
        <dbReference type="ARBA" id="ARBA00023136"/>
    </source>
</evidence>
<keyword evidence="6" id="KW-0547">Nucleotide-binding</keyword>
<dbReference type="PANTHER" id="PTHR43394:SF1">
    <property type="entry name" value="ATP-BINDING CASSETTE SUB-FAMILY B MEMBER 10, MITOCHONDRIAL"/>
    <property type="match status" value="1"/>
</dbReference>
<dbReference type="InterPro" id="IPR011527">
    <property type="entry name" value="ABC1_TM_dom"/>
</dbReference>
<dbReference type="InterPro" id="IPR036640">
    <property type="entry name" value="ABC1_TM_sf"/>
</dbReference>
<dbReference type="SUPFAM" id="SSF52540">
    <property type="entry name" value="P-loop containing nucleoside triphosphate hydrolases"/>
    <property type="match status" value="1"/>
</dbReference>
<evidence type="ECO:0000256" key="10">
    <source>
        <dbReference type="ARBA" id="ARBA00023455"/>
    </source>
</evidence>
<dbReference type="SUPFAM" id="SSF90123">
    <property type="entry name" value="ABC transporter transmembrane region"/>
    <property type="match status" value="1"/>
</dbReference>
<dbReference type="SMART" id="SM00382">
    <property type="entry name" value="AAA"/>
    <property type="match status" value="1"/>
</dbReference>
<evidence type="ECO:0000259" key="13">
    <source>
        <dbReference type="PROSITE" id="PS50929"/>
    </source>
</evidence>
<dbReference type="InterPro" id="IPR017871">
    <property type="entry name" value="ABC_transporter-like_CS"/>
</dbReference>
<dbReference type="PANTHER" id="PTHR43394">
    <property type="entry name" value="ATP-DEPENDENT PERMEASE MDL1, MITOCHONDRIAL"/>
    <property type="match status" value="1"/>
</dbReference>
<evidence type="ECO:0000313" key="14">
    <source>
        <dbReference type="EMBL" id="QNV38161.1"/>
    </source>
</evidence>
<evidence type="ECO:0000256" key="1">
    <source>
        <dbReference type="ARBA" id="ARBA00004429"/>
    </source>
</evidence>
<dbReference type="GO" id="GO:0005886">
    <property type="term" value="C:plasma membrane"/>
    <property type="evidence" value="ECO:0007669"/>
    <property type="project" value="UniProtKB-SubCell"/>
</dbReference>
<reference evidence="14 15" key="1">
    <citation type="submission" date="2020-09" db="EMBL/GenBank/DDBJ databases">
        <title>Investigation of environmental microbes.</title>
        <authorList>
            <person name="Ou Y."/>
            <person name="Kang Q."/>
        </authorList>
    </citation>
    <scope>NUCLEOTIDE SEQUENCE [LARGE SCALE GENOMIC DNA]</scope>
    <source>
        <strain evidence="14 15">KJZ-14</strain>
    </source>
</reference>
<feature type="transmembrane region" description="Helical" evidence="11">
    <location>
        <begin position="108"/>
        <end position="130"/>
    </location>
</feature>
<comment type="subcellular location">
    <subcellularLocation>
        <location evidence="1">Cell inner membrane</location>
        <topology evidence="1">Multi-pass membrane protein</topology>
    </subcellularLocation>
</comment>
<dbReference type="PROSITE" id="PS50929">
    <property type="entry name" value="ABC_TM1F"/>
    <property type="match status" value="1"/>
</dbReference>
<feature type="transmembrane region" description="Helical" evidence="11">
    <location>
        <begin position="136"/>
        <end position="155"/>
    </location>
</feature>